<name>A0A0F8XY68_9ZZZZ</name>
<feature type="non-terminal residue" evidence="1">
    <location>
        <position position="265"/>
    </location>
</feature>
<organism evidence="1">
    <name type="scientific">marine sediment metagenome</name>
    <dbReference type="NCBI Taxonomy" id="412755"/>
    <lineage>
        <taxon>unclassified sequences</taxon>
        <taxon>metagenomes</taxon>
        <taxon>ecological metagenomes</taxon>
    </lineage>
</organism>
<dbReference type="AlphaFoldDB" id="A0A0F8XY68"/>
<dbReference type="EMBL" id="LAZR01069843">
    <property type="protein sequence ID" value="KKK46914.1"/>
    <property type="molecule type" value="Genomic_DNA"/>
</dbReference>
<protein>
    <submittedName>
        <fullName evidence="1">Uncharacterized protein</fullName>
    </submittedName>
</protein>
<evidence type="ECO:0000313" key="1">
    <source>
        <dbReference type="EMBL" id="KKK46914.1"/>
    </source>
</evidence>
<reference evidence="1" key="1">
    <citation type="journal article" date="2015" name="Nature">
        <title>Complex archaea that bridge the gap between prokaryotes and eukaryotes.</title>
        <authorList>
            <person name="Spang A."/>
            <person name="Saw J.H."/>
            <person name="Jorgensen S.L."/>
            <person name="Zaremba-Niedzwiedzka K."/>
            <person name="Martijn J."/>
            <person name="Lind A.E."/>
            <person name="van Eijk R."/>
            <person name="Schleper C."/>
            <person name="Guy L."/>
            <person name="Ettema T.J."/>
        </authorList>
    </citation>
    <scope>NUCLEOTIDE SEQUENCE</scope>
</reference>
<accession>A0A0F8XY68</accession>
<comment type="caution">
    <text evidence="1">The sequence shown here is derived from an EMBL/GenBank/DDBJ whole genome shotgun (WGS) entry which is preliminary data.</text>
</comment>
<gene>
    <name evidence="1" type="ORF">LCGC14_3160470</name>
</gene>
<sequence>MYVIPEGTTSKEVDAIVGRHVCGECGRKTAAFLNPVTKERYVACSDVAHDAAAIVKEFIPPKGEDTLNQEKQRRIDNVTEQHGQDASTALMAKGLPLSGMLTEEQATKVLTTIWRDAPEIEVWKAAKVCHDFGLHPLLKHLYLIEYGDTWTMVLGIGATRLMMARRGAFGYTDNTPRIMTKGEQEAIFGSVDKDNVVAITKLRTATGLEAQGYGKYPKTGGHFMGAGMGNTRQNMAFIRSERNAFSRLNPDALPQGVDVVDERYV</sequence>
<proteinExistence type="predicted"/>